<dbReference type="InterPro" id="IPR001309">
    <property type="entry name" value="Pept_C14_p20"/>
</dbReference>
<gene>
    <name evidence="9" type="ORF">TCAL_12406</name>
</gene>
<dbReference type="InterPro" id="IPR011600">
    <property type="entry name" value="Pept_C14_caspase"/>
</dbReference>
<dbReference type="PANTHER" id="PTHR47901:SF8">
    <property type="entry name" value="CASPASE-3"/>
    <property type="match status" value="1"/>
</dbReference>
<dbReference type="PROSITE" id="PS01122">
    <property type="entry name" value="CASPASE_CYS"/>
    <property type="match status" value="1"/>
</dbReference>
<comment type="similarity">
    <text evidence="1 5">Belongs to the peptidase C14A family.</text>
</comment>
<dbReference type="InterPro" id="IPR029030">
    <property type="entry name" value="Caspase-like_dom_sf"/>
</dbReference>
<feature type="domain" description="Caspase family p10" evidence="7">
    <location>
        <begin position="134"/>
        <end position="222"/>
    </location>
</feature>
<dbReference type="GO" id="GO:0006508">
    <property type="term" value="P:proteolysis"/>
    <property type="evidence" value="ECO:0007669"/>
    <property type="project" value="UniProtKB-KW"/>
</dbReference>
<evidence type="ECO:0000256" key="6">
    <source>
        <dbReference type="SAM" id="MobiDB-lite"/>
    </source>
</evidence>
<feature type="compositionally biased region" description="Basic and acidic residues" evidence="6">
    <location>
        <begin position="240"/>
        <end position="251"/>
    </location>
</feature>
<evidence type="ECO:0000259" key="7">
    <source>
        <dbReference type="PROSITE" id="PS50207"/>
    </source>
</evidence>
<dbReference type="EMBL" id="VCGU01000002">
    <property type="protein sequence ID" value="TRY79548.1"/>
    <property type="molecule type" value="Genomic_DNA"/>
</dbReference>
<dbReference type="GO" id="GO:0004197">
    <property type="term" value="F:cysteine-type endopeptidase activity"/>
    <property type="evidence" value="ECO:0007669"/>
    <property type="project" value="InterPro"/>
</dbReference>
<reference evidence="9 10" key="1">
    <citation type="journal article" date="2018" name="Nat. Ecol. Evol.">
        <title>Genomic signatures of mitonuclear coevolution across populations of Tigriopus californicus.</title>
        <authorList>
            <person name="Barreto F.S."/>
            <person name="Watson E.T."/>
            <person name="Lima T.G."/>
            <person name="Willett C.S."/>
            <person name="Edmands S."/>
            <person name="Li W."/>
            <person name="Burton R.S."/>
        </authorList>
    </citation>
    <scope>NUCLEOTIDE SEQUENCE [LARGE SCALE GENOMIC DNA]</scope>
    <source>
        <strain evidence="9 10">San Diego</strain>
    </source>
</reference>
<dbReference type="InterPro" id="IPR033139">
    <property type="entry name" value="Caspase_cys_AS"/>
</dbReference>
<dbReference type="SMART" id="SM00115">
    <property type="entry name" value="CASc"/>
    <property type="match status" value="1"/>
</dbReference>
<comment type="caution">
    <text evidence="9">The sequence shown here is derived from an EMBL/GenBank/DDBJ whole genome shotgun (WGS) entry which is preliminary data.</text>
</comment>
<evidence type="ECO:0000259" key="8">
    <source>
        <dbReference type="PROSITE" id="PS50208"/>
    </source>
</evidence>
<keyword evidence="10" id="KW-1185">Reference proteome</keyword>
<dbReference type="PROSITE" id="PS50208">
    <property type="entry name" value="CASPASE_P20"/>
    <property type="match status" value="1"/>
</dbReference>
<dbReference type="InterPro" id="IPR015917">
    <property type="entry name" value="Pept_C14A"/>
</dbReference>
<dbReference type="GO" id="GO:0006915">
    <property type="term" value="P:apoptotic process"/>
    <property type="evidence" value="ECO:0007669"/>
    <property type="project" value="UniProtKB-KW"/>
</dbReference>
<protein>
    <recommendedName>
        <fullName evidence="11">Caspase family p20 domain-containing protein</fullName>
    </recommendedName>
</protein>
<feature type="domain" description="Caspase family p20" evidence="8">
    <location>
        <begin position="27"/>
        <end position="111"/>
    </location>
</feature>
<proteinExistence type="inferred from homology"/>
<feature type="region of interest" description="Disordered" evidence="6">
    <location>
        <begin position="231"/>
        <end position="251"/>
    </location>
</feature>
<keyword evidence="2" id="KW-0645">Protease</keyword>
<evidence type="ECO:0000256" key="4">
    <source>
        <dbReference type="ARBA" id="ARBA00022801"/>
    </source>
</evidence>
<evidence type="ECO:0000256" key="5">
    <source>
        <dbReference type="RuleBase" id="RU003971"/>
    </source>
</evidence>
<dbReference type="PANTHER" id="PTHR47901">
    <property type="entry name" value="CASPASE RECRUITMENT DOMAIN-CONTAINING PROTEIN 18"/>
    <property type="match status" value="1"/>
</dbReference>
<keyword evidence="3" id="KW-0053">Apoptosis</keyword>
<dbReference type="InterPro" id="IPR002138">
    <property type="entry name" value="Pept_C14_p10"/>
</dbReference>
<evidence type="ECO:0000256" key="2">
    <source>
        <dbReference type="ARBA" id="ARBA00022670"/>
    </source>
</evidence>
<evidence type="ECO:0000313" key="10">
    <source>
        <dbReference type="Proteomes" id="UP000318571"/>
    </source>
</evidence>
<dbReference type="Pfam" id="PF00656">
    <property type="entry name" value="Peptidase_C14"/>
    <property type="match status" value="1"/>
</dbReference>
<dbReference type="Gene3D" id="3.40.50.1460">
    <property type="match status" value="1"/>
</dbReference>
<dbReference type="PROSITE" id="PS50207">
    <property type="entry name" value="CASPASE_P10"/>
    <property type="match status" value="1"/>
</dbReference>
<dbReference type="Proteomes" id="UP000318571">
    <property type="component" value="Chromosome 6"/>
</dbReference>
<dbReference type="SUPFAM" id="SSF52129">
    <property type="entry name" value="Caspase-like"/>
    <property type="match status" value="1"/>
</dbReference>
<sequence>MSRGMSIEVKRANKLLINQNAVFDQGVTVRRNLTKTDLEYWIQEFACNNKHANASLCILVVLSHGYETGIVCTDGKLIEKEWLLNQFINTKSGILQDKPKFFIFQACRGNTPPGYNVTQNNTDCIFGKSDSGQSSLPRPLWRDCLIAEATIYGYGAYRHEIEGSIFIQSLCKVFMEHACDTDIRDMLDMVTIAVQSEANTVQYLQTPSYENRGFVKKLYFSPDRNRAAIHFDDNEPSETNEPHETNEPPEINELHHSSYWFPKAKELLSIFLSFATILE</sequence>
<evidence type="ECO:0000256" key="1">
    <source>
        <dbReference type="ARBA" id="ARBA00010134"/>
    </source>
</evidence>
<name>A0A553PPD6_TIGCA</name>
<organism evidence="9 10">
    <name type="scientific">Tigriopus californicus</name>
    <name type="common">Marine copepod</name>
    <dbReference type="NCBI Taxonomy" id="6832"/>
    <lineage>
        <taxon>Eukaryota</taxon>
        <taxon>Metazoa</taxon>
        <taxon>Ecdysozoa</taxon>
        <taxon>Arthropoda</taxon>
        <taxon>Crustacea</taxon>
        <taxon>Multicrustacea</taxon>
        <taxon>Hexanauplia</taxon>
        <taxon>Copepoda</taxon>
        <taxon>Harpacticoida</taxon>
        <taxon>Harpacticidae</taxon>
        <taxon>Tigriopus</taxon>
    </lineage>
</organism>
<evidence type="ECO:0000313" key="9">
    <source>
        <dbReference type="EMBL" id="TRY79548.1"/>
    </source>
</evidence>
<accession>A0A553PPD6</accession>
<dbReference type="AlphaFoldDB" id="A0A553PPD6"/>
<dbReference type="STRING" id="6832.A0A553PPD6"/>
<keyword evidence="4" id="KW-0378">Hydrolase</keyword>
<evidence type="ECO:0000256" key="3">
    <source>
        <dbReference type="ARBA" id="ARBA00022703"/>
    </source>
</evidence>
<evidence type="ECO:0008006" key="11">
    <source>
        <dbReference type="Google" id="ProtNLM"/>
    </source>
</evidence>
<dbReference type="InterPro" id="IPR002398">
    <property type="entry name" value="Pept_C14"/>
</dbReference>